<accession>A0A538T3E1</accession>
<dbReference type="SUPFAM" id="SSF63411">
    <property type="entry name" value="LuxS/MPP-like metallohydrolase"/>
    <property type="match status" value="4"/>
</dbReference>
<dbReference type="PANTHER" id="PTHR11851:SF49">
    <property type="entry name" value="MITOCHONDRIAL-PROCESSING PEPTIDASE SUBUNIT ALPHA"/>
    <property type="match status" value="1"/>
</dbReference>
<reference evidence="5 6" key="1">
    <citation type="journal article" date="2019" name="Nat. Microbiol.">
        <title>Mediterranean grassland soil C-N compound turnover is dependent on rainfall and depth, and is mediated by genomically divergent microorganisms.</title>
        <authorList>
            <person name="Diamond S."/>
            <person name="Andeer P.F."/>
            <person name="Li Z."/>
            <person name="Crits-Christoph A."/>
            <person name="Burstein D."/>
            <person name="Anantharaman K."/>
            <person name="Lane K.R."/>
            <person name="Thomas B.C."/>
            <person name="Pan C."/>
            <person name="Northen T.R."/>
            <person name="Banfield J.F."/>
        </authorList>
    </citation>
    <scope>NUCLEOTIDE SEQUENCE [LARGE SCALE GENOMIC DNA]</scope>
    <source>
        <strain evidence="5">WS_6</strain>
    </source>
</reference>
<evidence type="ECO:0000313" key="6">
    <source>
        <dbReference type="Proteomes" id="UP000316852"/>
    </source>
</evidence>
<gene>
    <name evidence="5" type="ORF">E6K76_08720</name>
</gene>
<evidence type="ECO:0000259" key="4">
    <source>
        <dbReference type="Pfam" id="PF05193"/>
    </source>
</evidence>
<evidence type="ECO:0000256" key="2">
    <source>
        <dbReference type="SAM" id="SignalP"/>
    </source>
</evidence>
<dbReference type="GO" id="GO:0046872">
    <property type="term" value="F:metal ion binding"/>
    <property type="evidence" value="ECO:0007669"/>
    <property type="project" value="InterPro"/>
</dbReference>
<feature type="domain" description="Peptidase M16 N-terminal" evidence="3">
    <location>
        <begin position="521"/>
        <end position="661"/>
    </location>
</feature>
<comment type="similarity">
    <text evidence="1">Belongs to the peptidase M16 family.</text>
</comment>
<dbReference type="InterPro" id="IPR011765">
    <property type="entry name" value="Pept_M16_N"/>
</dbReference>
<evidence type="ECO:0000259" key="3">
    <source>
        <dbReference type="Pfam" id="PF00675"/>
    </source>
</evidence>
<organism evidence="5 6">
    <name type="scientific">Eiseniibacteriota bacterium</name>
    <dbReference type="NCBI Taxonomy" id="2212470"/>
    <lineage>
        <taxon>Bacteria</taxon>
        <taxon>Candidatus Eiseniibacteriota</taxon>
    </lineage>
</organism>
<feature type="chain" id="PRO_5021851618" evidence="2">
    <location>
        <begin position="37"/>
        <end position="926"/>
    </location>
</feature>
<evidence type="ECO:0000256" key="1">
    <source>
        <dbReference type="ARBA" id="ARBA00007261"/>
    </source>
</evidence>
<name>A0A538T3E1_UNCEI</name>
<dbReference type="PANTHER" id="PTHR11851">
    <property type="entry name" value="METALLOPROTEASE"/>
    <property type="match status" value="1"/>
</dbReference>
<feature type="signal peptide" evidence="2">
    <location>
        <begin position="1"/>
        <end position="36"/>
    </location>
</feature>
<dbReference type="InterPro" id="IPR007863">
    <property type="entry name" value="Peptidase_M16_C"/>
</dbReference>
<dbReference type="Gene3D" id="3.30.830.10">
    <property type="entry name" value="Metalloenzyme, LuxS/M16 peptidase-like"/>
    <property type="match status" value="4"/>
</dbReference>
<protein>
    <submittedName>
        <fullName evidence="5">Insulinase family protein</fullName>
    </submittedName>
</protein>
<dbReference type="Pfam" id="PF05193">
    <property type="entry name" value="Peptidase_M16_C"/>
    <property type="match status" value="2"/>
</dbReference>
<dbReference type="Pfam" id="PF00675">
    <property type="entry name" value="Peptidase_M16"/>
    <property type="match status" value="1"/>
</dbReference>
<dbReference type="InterPro" id="IPR011249">
    <property type="entry name" value="Metalloenz_LuxS/M16"/>
</dbReference>
<sequence>MTARLSRISEVRTRMRANPALLLLALLLVPAQEASALPDLVRTLPNKITVVVREVHTRPIVSIQAWMRAGTRDEAVKDRGLAVGTAQCIMEATSERDPGQMQKEVYALAGTYASDAGYDYSYFDLTVPAPSFVKGLKLLADGLMHARLDGPVMDLALGRAKGLARTVLADADRAAVNTVRAQLHEGTPLVSPLAIHEHEFTGITATLIQRFYRDYYVAENLTVVVVGDVDAEDAVTKVGAAFGAMQRGKASSRSRFNERPFEGPRAVLDRNPPDTHGAAVAVGFRAPVWGSADALALDILMAVLVDSPSSRAQTRLNSGNAEFLRAAAIREYETDGGTVALTLAVNPDSLQDAEGALLTMVEQARSTPVTAQELDAAVTSVLLRDLFTRADQSGVGRATALAFLRGAPGSDDVYVRRLKALRPEDLIAVARKYLDMKKAVVVEMGPSDVMNRFKQSDLERRVREKQAVYVAAYRGGPQVTASGDAERQARIDAALKQIPAKAESAGRGRVVRTALPGGARLLTSEDHSAPLVSVALYFMGGVRYESDKTNGVTALVREALLNSYDPRGKGLTYRQTLGQMGKLTSYQDKDMWGCAVTLPSDSWREALQRMGSMFAHPGLDTVNVDATRIYVLDELDKWLDDDQAQRERLIFPTKYQISGYRLPALGSHRTLVSMPHSEIEDFYRRFVVQQNMVVCVFGDIDASLAPPAAEEAVRDVSTKAFRPGTVAQEGDFEGFREKWELGQGANSTVALAFNGPPARSPDIPALYVFASLLSGPKGWFEQYIIKTGGAKGANAILSQAMDECPLIATLTVGGPLQEEDMVKLLFRQIKKAALLPLHGDLAPDLVYAKTLASGGYLMALDSNPTRALQYARAELFGLGIDYPILLPAKIEGTTSDDLLRIGLRYFQKDQWNRAPYAICETRPGGW</sequence>
<proteinExistence type="inferred from homology"/>
<comment type="caution">
    <text evidence="5">The sequence shown here is derived from an EMBL/GenBank/DDBJ whole genome shotgun (WGS) entry which is preliminary data.</text>
</comment>
<feature type="domain" description="Peptidase M16 C-terminal" evidence="4">
    <location>
        <begin position="203"/>
        <end position="379"/>
    </location>
</feature>
<dbReference type="EMBL" id="VBOW01000040">
    <property type="protein sequence ID" value="TMQ58146.1"/>
    <property type="molecule type" value="Genomic_DNA"/>
</dbReference>
<evidence type="ECO:0000313" key="5">
    <source>
        <dbReference type="EMBL" id="TMQ58146.1"/>
    </source>
</evidence>
<keyword evidence="2" id="KW-0732">Signal</keyword>
<dbReference type="InterPro" id="IPR050361">
    <property type="entry name" value="MPP/UQCRC_Complex"/>
</dbReference>
<feature type="domain" description="Peptidase M16 C-terminal" evidence="4">
    <location>
        <begin position="677"/>
        <end position="833"/>
    </location>
</feature>
<dbReference type="Proteomes" id="UP000316852">
    <property type="component" value="Unassembled WGS sequence"/>
</dbReference>
<dbReference type="AlphaFoldDB" id="A0A538T3E1"/>